<feature type="domain" description="Integrase core" evidence="1">
    <location>
        <begin position="131"/>
        <end position="299"/>
    </location>
</feature>
<dbReference type="Gene3D" id="3.30.420.10">
    <property type="entry name" value="Ribonuclease H-like superfamily/Ribonuclease H"/>
    <property type="match status" value="1"/>
</dbReference>
<dbReference type="EnsemblMetazoa" id="G33898.2">
    <property type="protein sequence ID" value="G33898.2:cds"/>
    <property type="gene ID" value="G33898"/>
</dbReference>
<dbReference type="GO" id="GO:0003676">
    <property type="term" value="F:nucleic acid binding"/>
    <property type="evidence" value="ECO:0007669"/>
    <property type="project" value="InterPro"/>
</dbReference>
<dbReference type="PANTHER" id="PTHR46791:SF13">
    <property type="entry name" value="CLR5 DOMAIN-CONTAINING PROTEIN"/>
    <property type="match status" value="1"/>
</dbReference>
<accession>A0A8W8MGG3</accession>
<dbReference type="PANTHER" id="PTHR46791">
    <property type="entry name" value="EXPRESSED PROTEIN"/>
    <property type="match status" value="1"/>
</dbReference>
<evidence type="ECO:0000313" key="2">
    <source>
        <dbReference type="EnsemblMetazoa" id="G33898.2:cds"/>
    </source>
</evidence>
<organism evidence="2 3">
    <name type="scientific">Magallana gigas</name>
    <name type="common">Pacific oyster</name>
    <name type="synonym">Crassostrea gigas</name>
    <dbReference type="NCBI Taxonomy" id="29159"/>
    <lineage>
        <taxon>Eukaryota</taxon>
        <taxon>Metazoa</taxon>
        <taxon>Spiralia</taxon>
        <taxon>Lophotrochozoa</taxon>
        <taxon>Mollusca</taxon>
        <taxon>Bivalvia</taxon>
        <taxon>Autobranchia</taxon>
        <taxon>Pteriomorphia</taxon>
        <taxon>Ostreida</taxon>
        <taxon>Ostreoidea</taxon>
        <taxon>Ostreidae</taxon>
        <taxon>Magallana</taxon>
    </lineage>
</organism>
<dbReference type="AlphaFoldDB" id="A0A8W8MGG3"/>
<evidence type="ECO:0000259" key="1">
    <source>
        <dbReference type="Pfam" id="PF24764"/>
    </source>
</evidence>
<protein>
    <recommendedName>
        <fullName evidence="1">Integrase core domain-containing protein</fullName>
    </recommendedName>
</protein>
<dbReference type="Proteomes" id="UP000005408">
    <property type="component" value="Unassembled WGS sequence"/>
</dbReference>
<dbReference type="InterPro" id="IPR058913">
    <property type="entry name" value="Integrase_dom_put"/>
</dbReference>
<name>A0A8W8MGG3_MAGGI</name>
<reference evidence="2" key="1">
    <citation type="submission" date="2022-08" db="UniProtKB">
        <authorList>
            <consortium name="EnsemblMetazoa"/>
        </authorList>
    </citation>
    <scope>IDENTIFICATION</scope>
    <source>
        <strain evidence="2">05x7-T-G4-1.051#20</strain>
    </source>
</reference>
<dbReference type="InterPro" id="IPR036397">
    <property type="entry name" value="RNaseH_sf"/>
</dbReference>
<dbReference type="SUPFAM" id="SSF53098">
    <property type="entry name" value="Ribonuclease H-like"/>
    <property type="match status" value="1"/>
</dbReference>
<sequence length="393" mass="46066">MVCFKEMNQQELHKKIKEYFYKGFNSRLIHYLIQRNNNYDISYNCLVRKLLPRLGLRRRLAEIDIDEVFEKSQIEIQNGCAGSENLRRTLKMKYHFNVTRSISREIVKILDEDGVRRRKQRRLRRRQYFSRGPNFVWHLDGYDKLKPFGISIHGCIDGFSRRVIWLEADITNKRPEVVAEYYLSAVQLLKGCPQKIRADPGTENGIIATFHSCLKGNCSSVTLGTSTANQRIERFWGLLRQMRADFWIHHFKDLVYEDLLVLGNPIHRLCIQYVYLPLIKKDLKEIMEQWNNHLIRRQKLGDTVQGIPDVLFKNPEIVGASQYIHSVPHNTVARLQGLVSNNFKQIDEDFAHVATLILHQHGLPLPDALGDWTSARQLYIFLQESITHLMNLI</sequence>
<evidence type="ECO:0000313" key="3">
    <source>
        <dbReference type="Proteomes" id="UP000005408"/>
    </source>
</evidence>
<dbReference type="InterPro" id="IPR012337">
    <property type="entry name" value="RNaseH-like_sf"/>
</dbReference>
<keyword evidence="3" id="KW-1185">Reference proteome</keyword>
<dbReference type="Pfam" id="PF24764">
    <property type="entry name" value="rva_4"/>
    <property type="match status" value="1"/>
</dbReference>
<proteinExistence type="predicted"/>